<dbReference type="HOGENOM" id="CLU_521137_0_0_1"/>
<evidence type="ECO:0000256" key="8">
    <source>
        <dbReference type="RuleBase" id="RU363122"/>
    </source>
</evidence>
<dbReference type="AlphaFoldDB" id="A0A0E0KFV1"/>
<dbReference type="GO" id="GO:0030658">
    <property type="term" value="C:transport vesicle membrane"/>
    <property type="evidence" value="ECO:0007669"/>
    <property type="project" value="UniProtKB-SubCell"/>
</dbReference>
<keyword evidence="7 8" id="KW-0968">Cytoplasmic vesicle</keyword>
<dbReference type="GO" id="GO:0032588">
    <property type="term" value="C:trans-Golgi network membrane"/>
    <property type="evidence" value="ECO:0007669"/>
    <property type="project" value="TreeGrafter"/>
</dbReference>
<dbReference type="OMA" id="CSSIRIK"/>
<evidence type="ECO:0000256" key="6">
    <source>
        <dbReference type="ARBA" id="ARBA00023136"/>
    </source>
</evidence>
<proteinExistence type="inferred from homology"/>
<dbReference type="GO" id="GO:0055038">
    <property type="term" value="C:recycling endosome membrane"/>
    <property type="evidence" value="ECO:0007669"/>
    <property type="project" value="TreeGrafter"/>
</dbReference>
<keyword evidence="8" id="KW-0813">Transport</keyword>
<evidence type="ECO:0000256" key="2">
    <source>
        <dbReference type="ARBA" id="ARBA00010482"/>
    </source>
</evidence>
<dbReference type="InterPro" id="IPR007273">
    <property type="entry name" value="SCAMP"/>
</dbReference>
<evidence type="ECO:0000256" key="9">
    <source>
        <dbReference type="SAM" id="Coils"/>
    </source>
</evidence>
<feature type="transmembrane region" description="Helical" evidence="8">
    <location>
        <begin position="160"/>
        <end position="182"/>
    </location>
</feature>
<feature type="coiled-coil region" evidence="9">
    <location>
        <begin position="366"/>
        <end position="393"/>
    </location>
</feature>
<evidence type="ECO:0000256" key="1">
    <source>
        <dbReference type="ARBA" id="ARBA00004003"/>
    </source>
</evidence>
<feature type="compositionally biased region" description="Basic and acidic residues" evidence="10">
    <location>
        <begin position="247"/>
        <end position="271"/>
    </location>
</feature>
<dbReference type="eggNOG" id="KOG3088">
    <property type="taxonomic scope" value="Eukaryota"/>
</dbReference>
<feature type="coiled-coil region" evidence="9">
    <location>
        <begin position="29"/>
        <end position="63"/>
    </location>
</feature>
<keyword evidence="3 8" id="KW-0812">Transmembrane</keyword>
<feature type="transmembrane region" description="Helical" evidence="8">
    <location>
        <begin position="202"/>
        <end position="231"/>
    </location>
</feature>
<evidence type="ECO:0000256" key="4">
    <source>
        <dbReference type="ARBA" id="ARBA00022989"/>
    </source>
</evidence>
<dbReference type="EnsemblPlants" id="OPUNC03G22500.1">
    <property type="protein sequence ID" value="OPUNC03G22500.1"/>
    <property type="gene ID" value="OPUNC03G22500"/>
</dbReference>
<dbReference type="GO" id="GO:0015031">
    <property type="term" value="P:protein transport"/>
    <property type="evidence" value="ECO:0007669"/>
    <property type="project" value="InterPro"/>
</dbReference>
<accession>A0A0E0KFV1</accession>
<feature type="transmembrane region" description="Helical" evidence="8">
    <location>
        <begin position="441"/>
        <end position="460"/>
    </location>
</feature>
<comment type="caution">
    <text evidence="8">Lacks conserved residue(s) required for the propagation of feature annotation.</text>
</comment>
<dbReference type="PANTHER" id="PTHR10687">
    <property type="entry name" value="SECRETORY CARRIER-ASSOCIATED MEMBRANE PROTEIN SCAMP"/>
    <property type="match status" value="1"/>
</dbReference>
<feature type="transmembrane region" description="Helical" evidence="8">
    <location>
        <begin position="129"/>
        <end position="148"/>
    </location>
</feature>
<comment type="subcellular location">
    <subcellularLocation>
        <location evidence="8">Cell membrane</location>
        <topology evidence="8">Multi-pass membrane protein</topology>
    </subcellularLocation>
    <subcellularLocation>
        <location evidence="8">Cytoplasmic vesicle</location>
        <location evidence="8">Secretory vesicle membrane</location>
        <topology evidence="8">Multi-pass membrane protein</topology>
    </subcellularLocation>
</comment>
<dbReference type="Gramene" id="OPUNC03G22500.1">
    <property type="protein sequence ID" value="OPUNC03G22500.1"/>
    <property type="gene ID" value="OPUNC03G22500"/>
</dbReference>
<evidence type="ECO:0000313" key="12">
    <source>
        <dbReference type="Proteomes" id="UP000026962"/>
    </source>
</evidence>
<keyword evidence="4 8" id="KW-1133">Transmembrane helix</keyword>
<keyword evidence="12" id="KW-1185">Reference proteome</keyword>
<evidence type="ECO:0000256" key="7">
    <source>
        <dbReference type="ARBA" id="ARBA00023329"/>
    </source>
</evidence>
<organism evidence="11">
    <name type="scientific">Oryza punctata</name>
    <name type="common">Red rice</name>
    <dbReference type="NCBI Taxonomy" id="4537"/>
    <lineage>
        <taxon>Eukaryota</taxon>
        <taxon>Viridiplantae</taxon>
        <taxon>Streptophyta</taxon>
        <taxon>Embryophyta</taxon>
        <taxon>Tracheophyta</taxon>
        <taxon>Spermatophyta</taxon>
        <taxon>Magnoliopsida</taxon>
        <taxon>Liliopsida</taxon>
        <taxon>Poales</taxon>
        <taxon>Poaceae</taxon>
        <taxon>BOP clade</taxon>
        <taxon>Oryzoideae</taxon>
        <taxon>Oryzeae</taxon>
        <taxon>Oryzinae</taxon>
        <taxon>Oryza</taxon>
    </lineage>
</organism>
<dbReference type="GO" id="GO:0005886">
    <property type="term" value="C:plasma membrane"/>
    <property type="evidence" value="ECO:0007669"/>
    <property type="project" value="UniProtKB-SubCell"/>
</dbReference>
<sequence>MRGAKDFRKKIDDEYSINRSCPLTMSANLQGLKKKERELFAKEAELNKREQELKRREEALARAGVFIEPKNWPPFFPVIHVDISNDIPVHLQRVQYVAFASLLGLVICLFWNIICVTAIAIIWDDPRAWFLAAIYFITGCPGAYFSWYRPLYRAMRKESAFRYGWFFLFYFFHISFCIYAAISPSFFFVGRSLTGIFQAINVIGYNGAVGILYFLGFAMFVLEALLSIWVMQKVYWYFRGKGREAEMRPDADATGGREKPRKGKREEEGRGEGGAVIGGWSMAGRSRYDNPFEEGGGDEVNPFADKASKGGSAGQSSYSGGAFYTTQSRPSAPPATHLSPLPPEPADFYNDFSTPVDIPMDTSKDMKTREKELLAKEAELNRREKEIKRREEAAARAGIVLEDKNWPPFFPIIHNDIGNEIPVHLQRTQYVAFASLLGPKIWFLAVIYFILGCPGAYYLWYRPLYRAMRNESALKFGWFFLFYLVHIAFCVYAAVSPSILFVGKSLTGIFPAISLIGKTVIVGVKPLSAANSFSVAWISECVAFSRGNVSNFVSTVLPALQRVYLYFRGSGKEAEMKREAARSAARAAF</sequence>
<evidence type="ECO:0000256" key="3">
    <source>
        <dbReference type="ARBA" id="ARBA00022692"/>
    </source>
</evidence>
<feature type="transmembrane region" description="Helical" evidence="8">
    <location>
        <begin position="480"/>
        <end position="502"/>
    </location>
</feature>
<keyword evidence="6 8" id="KW-0472">Membrane</keyword>
<dbReference type="PANTHER" id="PTHR10687:SF20">
    <property type="entry name" value="SECRETORY CARRIER-ASSOCIATED MEMBRANE PROTEIN"/>
    <property type="match status" value="1"/>
</dbReference>
<dbReference type="Proteomes" id="UP000026962">
    <property type="component" value="Chromosome 3"/>
</dbReference>
<feature type="region of interest" description="Disordered" evidence="10">
    <location>
        <begin position="247"/>
        <end position="344"/>
    </location>
</feature>
<evidence type="ECO:0000256" key="10">
    <source>
        <dbReference type="SAM" id="MobiDB-lite"/>
    </source>
</evidence>
<feature type="transmembrane region" description="Helical" evidence="8">
    <location>
        <begin position="96"/>
        <end position="123"/>
    </location>
</feature>
<keyword evidence="8" id="KW-1003">Cell membrane</keyword>
<evidence type="ECO:0000256" key="5">
    <source>
        <dbReference type="ARBA" id="ARBA00023054"/>
    </source>
</evidence>
<reference evidence="11" key="1">
    <citation type="submission" date="2015-04" db="UniProtKB">
        <authorList>
            <consortium name="EnsemblPlants"/>
        </authorList>
    </citation>
    <scope>IDENTIFICATION</scope>
</reference>
<name>A0A0E0KFV1_ORYPU</name>
<dbReference type="Pfam" id="PF04144">
    <property type="entry name" value="SCAMP"/>
    <property type="match status" value="3"/>
</dbReference>
<keyword evidence="5 9" id="KW-0175">Coiled coil</keyword>
<evidence type="ECO:0000313" key="11">
    <source>
        <dbReference type="EnsemblPlants" id="OPUNC03G22500.1"/>
    </source>
</evidence>
<comment type="function">
    <text evidence="1 8">Probably involved in membrane trafficking.</text>
</comment>
<comment type="similarity">
    <text evidence="2 8">Belongs to the SCAMP family.</text>
</comment>
<reference evidence="11" key="2">
    <citation type="submission" date="2018-05" db="EMBL/GenBank/DDBJ databases">
        <title>OpunRS2 (Oryza punctata Reference Sequence Version 2).</title>
        <authorList>
            <person name="Zhang J."/>
            <person name="Kudrna D."/>
            <person name="Lee S."/>
            <person name="Talag J."/>
            <person name="Welchert J."/>
            <person name="Wing R.A."/>
        </authorList>
    </citation>
    <scope>NUCLEOTIDE SEQUENCE [LARGE SCALE GENOMIC DNA]</scope>
</reference>
<protein>
    <recommendedName>
        <fullName evidence="8">Secretory carrier-associated membrane protein</fullName>
        <shortName evidence="8">Secretory carrier membrane protein</shortName>
    </recommendedName>
</protein>